<feature type="compositionally biased region" description="Polar residues" evidence="1">
    <location>
        <begin position="225"/>
        <end position="235"/>
    </location>
</feature>
<dbReference type="OrthoDB" id="5400577at2759"/>
<accession>A0A5N6UP40</accession>
<evidence type="ECO:0008006" key="4">
    <source>
        <dbReference type="Google" id="ProtNLM"/>
    </source>
</evidence>
<evidence type="ECO:0000256" key="1">
    <source>
        <dbReference type="SAM" id="MobiDB-lite"/>
    </source>
</evidence>
<dbReference type="Proteomes" id="UP000326950">
    <property type="component" value="Unassembled WGS sequence"/>
</dbReference>
<dbReference type="EMBL" id="ML738658">
    <property type="protein sequence ID" value="KAE8160412.1"/>
    <property type="molecule type" value="Genomic_DNA"/>
</dbReference>
<evidence type="ECO:0000313" key="2">
    <source>
        <dbReference type="EMBL" id="KAE8160412.1"/>
    </source>
</evidence>
<organism evidence="2 3">
    <name type="scientific">Aspergillus tamarii</name>
    <dbReference type="NCBI Taxonomy" id="41984"/>
    <lineage>
        <taxon>Eukaryota</taxon>
        <taxon>Fungi</taxon>
        <taxon>Dikarya</taxon>
        <taxon>Ascomycota</taxon>
        <taxon>Pezizomycotina</taxon>
        <taxon>Eurotiomycetes</taxon>
        <taxon>Eurotiomycetidae</taxon>
        <taxon>Eurotiales</taxon>
        <taxon>Aspergillaceae</taxon>
        <taxon>Aspergillus</taxon>
        <taxon>Aspergillus subgen. Circumdati</taxon>
    </lineage>
</organism>
<reference evidence="2 3" key="1">
    <citation type="submission" date="2019-04" db="EMBL/GenBank/DDBJ databases">
        <title>Friends and foes A comparative genomics study of 23 Aspergillus species from section Flavi.</title>
        <authorList>
            <consortium name="DOE Joint Genome Institute"/>
            <person name="Kjaerbolling I."/>
            <person name="Vesth T."/>
            <person name="Frisvad J.C."/>
            <person name="Nybo J.L."/>
            <person name="Theobald S."/>
            <person name="Kildgaard S."/>
            <person name="Isbrandt T."/>
            <person name="Kuo A."/>
            <person name="Sato A."/>
            <person name="Lyhne E.K."/>
            <person name="Kogle M.E."/>
            <person name="Wiebenga A."/>
            <person name="Kun R.S."/>
            <person name="Lubbers R.J."/>
            <person name="Makela M.R."/>
            <person name="Barry K."/>
            <person name="Chovatia M."/>
            <person name="Clum A."/>
            <person name="Daum C."/>
            <person name="Haridas S."/>
            <person name="He G."/>
            <person name="LaButti K."/>
            <person name="Lipzen A."/>
            <person name="Mondo S."/>
            <person name="Riley R."/>
            <person name="Salamov A."/>
            <person name="Simmons B.A."/>
            <person name="Magnuson J.K."/>
            <person name="Henrissat B."/>
            <person name="Mortensen U.H."/>
            <person name="Larsen T.O."/>
            <person name="Devries R.P."/>
            <person name="Grigoriev I.V."/>
            <person name="Machida M."/>
            <person name="Baker S.E."/>
            <person name="Andersen M.R."/>
        </authorList>
    </citation>
    <scope>NUCLEOTIDE SEQUENCE [LARGE SCALE GENOMIC DNA]</scope>
    <source>
        <strain evidence="2 3">CBS 117626</strain>
    </source>
</reference>
<proteinExistence type="predicted"/>
<evidence type="ECO:0000313" key="3">
    <source>
        <dbReference type="Proteomes" id="UP000326950"/>
    </source>
</evidence>
<feature type="compositionally biased region" description="Polar residues" evidence="1">
    <location>
        <begin position="243"/>
        <end position="253"/>
    </location>
</feature>
<sequence length="461" mass="51965">MLSNISLLFDEKAVVVKYCWECFIFFDGESLEFERYCASHFLSMNSQYYEVMVYRYTTIRAGCCIEYIMRIFERSTELRDYLEGYIEQKSWPSICSDFCCNHASINELDYCRHLHDVHHYNKSICVRREKVCKKRSSSELDKELVADSNPLGLQKRPHKLQKKLSSPSRAGTNDLKITFWRPPTTQQKVMSSVSAKTQHQNQESLKDLAFQAVNYCEYTSETPCTSQGGDNTVLASSDVPELTDTSSERSSPSAVCSISCTVPIDPRILEPSTAILSHSDDGSQQPNERTLNEQLEGLTLGDIESQGITAIKSDSMSNCRSISPPSPPSKELECGLTSNETPVLEESSLAIQSSFDMCTIESKIAAGPASTGPLTRAKAREQAGKILQSHTISPSSTRKAKPYSQEEDQLLKRLMRRPTNIQDVMKKFSVHFPGRSTASLQKRWLLIQPPTRRSTRSRTVR</sequence>
<keyword evidence="3" id="KW-1185">Reference proteome</keyword>
<name>A0A5N6UP40_ASPTM</name>
<gene>
    <name evidence="2" type="ORF">BDV40DRAFT_313933</name>
</gene>
<protein>
    <recommendedName>
        <fullName evidence="4">Myb-like domain-containing protein</fullName>
    </recommendedName>
</protein>
<dbReference type="AlphaFoldDB" id="A0A5N6UP40"/>
<feature type="region of interest" description="Disordered" evidence="1">
    <location>
        <begin position="225"/>
        <end position="253"/>
    </location>
</feature>